<dbReference type="PANTHER" id="PTHR47967">
    <property type="entry name" value="OS07G0603500 PROTEIN-RELATED"/>
    <property type="match status" value="1"/>
</dbReference>
<dbReference type="Proteomes" id="UP000317650">
    <property type="component" value="Chromosome 7"/>
</dbReference>
<dbReference type="SUPFAM" id="SSF50630">
    <property type="entry name" value="Acid proteases"/>
    <property type="match status" value="1"/>
</dbReference>
<dbReference type="GO" id="GO:0005576">
    <property type="term" value="C:extracellular region"/>
    <property type="evidence" value="ECO:0007669"/>
    <property type="project" value="TreeGrafter"/>
</dbReference>
<sequence>MGVIRVWLLLMSIVALAVPEACSKLNGLRLELAHVDSNGNFSKLELLQRAALRSNHRMARLTAAASGNKVQAPVHAGSGEFLMDLAIGTPGLAFSAIIDTGSDLIWTQCKPCVECFSQPTPVFDPSRSSTFTKLPCSSNLCQALPTFRCGASGCEYLYSYGDSSSTQGVLAGETFTFGTANPTSVSNIAFGCGDTNQGSGFSQASGLVGLGRGPLSLVSQLGLGKFSYCLTSLDESKKSPLLFGSLADLSATAVRSTPLRKNPTQPSFYYVSLEGITVGGTRLQIPSSTFALQEDGTGGLIIDSGTSITYLELAGYRQLKKAFLSEMQLPVADGSETGLDLCFSLPSGSSMVERELIEMESKKGKLTRTQSSLLRSPVARSSVQSIFSVTEANDDEEKPQRPRRRRNRHRQHLLLLLPLLVFLLFFYLRQDSPVFANLLLFAALISLASLAARRSRVFVTRRASSVDWFIGDDDGRGRHRSEKKENPNGRAIREGVEVYSNGDSYEGEFHLGRCSGSGVYRFFAAKGRYEGDWVDGKYDGHGIETWARGSRYRGQYRHGLRHGFGVYRFYSGDSYAGEWAGGQSHGVGVQTCSDGSRFAGEFKAGVKHGLGCYHFRNGDQYSGEYFGDKIHGFGVYRFANGHCYEGSWHEGKKQGFGLYTFRSGETRSGDWDCGVLNNSLPPSDPAVQGAVQAARKAAEKALLIPQIDDQVTRAVTAANRAATAARVAAIKAVQKQMHGKL</sequence>
<evidence type="ECO:0000313" key="12">
    <source>
        <dbReference type="Proteomes" id="UP000317650"/>
    </source>
</evidence>
<evidence type="ECO:0000256" key="9">
    <source>
        <dbReference type="SAM" id="SignalP"/>
    </source>
</evidence>
<feature type="transmembrane region" description="Helical" evidence="8">
    <location>
        <begin position="411"/>
        <end position="428"/>
    </location>
</feature>
<dbReference type="Pfam" id="PF02493">
    <property type="entry name" value="MORN"/>
    <property type="match status" value="7"/>
</dbReference>
<proteinExistence type="inferred from homology"/>
<dbReference type="FunFam" id="2.40.70.10:FF:000016">
    <property type="entry name" value="Probable aspartic protease At2g35615"/>
    <property type="match status" value="1"/>
</dbReference>
<evidence type="ECO:0000256" key="2">
    <source>
        <dbReference type="ARBA" id="ARBA00022670"/>
    </source>
</evidence>
<dbReference type="InterPro" id="IPR033121">
    <property type="entry name" value="PEPTIDASE_A1"/>
</dbReference>
<dbReference type="Gene3D" id="2.20.110.10">
    <property type="entry name" value="Histone H3 K4-specific methyltransferase SET7/9 N-terminal domain"/>
    <property type="match status" value="4"/>
</dbReference>
<dbReference type="InterPro" id="IPR001969">
    <property type="entry name" value="Aspartic_peptidase_AS"/>
</dbReference>
<reference evidence="11 12" key="1">
    <citation type="journal article" date="2019" name="Nat. Plants">
        <title>Genome sequencing of Musa balbisiana reveals subgenome evolution and function divergence in polyploid bananas.</title>
        <authorList>
            <person name="Yao X."/>
        </authorList>
    </citation>
    <scope>NUCLEOTIDE SEQUENCE [LARGE SCALE GENOMIC DNA]</scope>
    <source>
        <strain evidence="12">cv. DH-PKW</strain>
        <tissue evidence="11">Leaves</tissue>
    </source>
</reference>
<accession>A0A4S8JDX5</accession>
<feature type="transmembrane region" description="Helical" evidence="8">
    <location>
        <begin position="434"/>
        <end position="452"/>
    </location>
</feature>
<dbReference type="GO" id="GO:0016020">
    <property type="term" value="C:membrane"/>
    <property type="evidence" value="ECO:0007669"/>
    <property type="project" value="UniProtKB-ARBA"/>
</dbReference>
<gene>
    <name evidence="11" type="ORF">C4D60_Mb07t08630</name>
</gene>
<keyword evidence="5" id="KW-0064">Aspartyl protease</keyword>
<dbReference type="GO" id="GO:0006508">
    <property type="term" value="P:proteolysis"/>
    <property type="evidence" value="ECO:0007669"/>
    <property type="project" value="UniProtKB-KW"/>
</dbReference>
<dbReference type="InterPro" id="IPR032861">
    <property type="entry name" value="TAXi_N"/>
</dbReference>
<evidence type="ECO:0000259" key="10">
    <source>
        <dbReference type="PROSITE" id="PS51767"/>
    </source>
</evidence>
<evidence type="ECO:0000256" key="4">
    <source>
        <dbReference type="ARBA" id="ARBA00022737"/>
    </source>
</evidence>
<dbReference type="InterPro" id="IPR003409">
    <property type="entry name" value="MORN"/>
</dbReference>
<dbReference type="PANTHER" id="PTHR47967:SF23">
    <property type="entry name" value="OS04G0448300 PROTEIN"/>
    <property type="match status" value="1"/>
</dbReference>
<dbReference type="AlphaFoldDB" id="A0A4S8JDX5"/>
<dbReference type="InterPro" id="IPR034161">
    <property type="entry name" value="Pepsin-like_plant"/>
</dbReference>
<keyword evidence="4" id="KW-0677">Repeat</keyword>
<evidence type="ECO:0000256" key="1">
    <source>
        <dbReference type="ARBA" id="ARBA00007447"/>
    </source>
</evidence>
<dbReference type="Pfam" id="PF14543">
    <property type="entry name" value="TAXi_N"/>
    <property type="match status" value="1"/>
</dbReference>
<evidence type="ECO:0000256" key="3">
    <source>
        <dbReference type="ARBA" id="ARBA00022729"/>
    </source>
</evidence>
<feature type="domain" description="Peptidase A1" evidence="10">
    <location>
        <begin position="81"/>
        <end position="436"/>
    </location>
</feature>
<dbReference type="CDD" id="cd05476">
    <property type="entry name" value="pepsin_A_like_plant"/>
    <property type="match status" value="1"/>
</dbReference>
<evidence type="ECO:0000256" key="7">
    <source>
        <dbReference type="ARBA" id="ARBA00023180"/>
    </source>
</evidence>
<keyword evidence="3 9" id="KW-0732">Signal</keyword>
<dbReference type="GO" id="GO:0004190">
    <property type="term" value="F:aspartic-type endopeptidase activity"/>
    <property type="evidence" value="ECO:0007669"/>
    <property type="project" value="UniProtKB-KW"/>
</dbReference>
<dbReference type="SMART" id="SM00698">
    <property type="entry name" value="MORN"/>
    <property type="match status" value="7"/>
</dbReference>
<dbReference type="EMBL" id="PYDT01000005">
    <property type="protein sequence ID" value="THU60058.1"/>
    <property type="molecule type" value="Genomic_DNA"/>
</dbReference>
<keyword evidence="8" id="KW-1133">Transmembrane helix</keyword>
<evidence type="ECO:0000313" key="11">
    <source>
        <dbReference type="EMBL" id="THU60058.1"/>
    </source>
</evidence>
<keyword evidence="12" id="KW-1185">Reference proteome</keyword>
<dbReference type="SUPFAM" id="SSF82185">
    <property type="entry name" value="Histone H3 K4-specific methyltransferase SET7/9 N-terminal domain"/>
    <property type="match status" value="1"/>
</dbReference>
<keyword evidence="8" id="KW-0812">Transmembrane</keyword>
<name>A0A4S8JDX5_MUSBA</name>
<protein>
    <recommendedName>
        <fullName evidence="10">Peptidase A1 domain-containing protein</fullName>
    </recommendedName>
</protein>
<keyword evidence="2" id="KW-0645">Protease</keyword>
<dbReference type="InterPro" id="IPR032799">
    <property type="entry name" value="TAXi_C"/>
</dbReference>
<evidence type="ECO:0000256" key="8">
    <source>
        <dbReference type="SAM" id="Phobius"/>
    </source>
</evidence>
<feature type="chain" id="PRO_5020472435" description="Peptidase A1 domain-containing protein" evidence="9">
    <location>
        <begin position="18"/>
        <end position="741"/>
    </location>
</feature>
<evidence type="ECO:0000256" key="6">
    <source>
        <dbReference type="ARBA" id="ARBA00022801"/>
    </source>
</evidence>
<keyword evidence="8" id="KW-0472">Membrane</keyword>
<evidence type="ECO:0000256" key="5">
    <source>
        <dbReference type="ARBA" id="ARBA00022750"/>
    </source>
</evidence>
<comment type="caution">
    <text evidence="11">The sequence shown here is derived from an EMBL/GenBank/DDBJ whole genome shotgun (WGS) entry which is preliminary data.</text>
</comment>
<dbReference type="STRING" id="52838.A0A4S8JDX5"/>
<keyword evidence="7" id="KW-0325">Glycoprotein</keyword>
<comment type="similarity">
    <text evidence="1">Belongs to the peptidase A1 family.</text>
</comment>
<dbReference type="Pfam" id="PF14541">
    <property type="entry name" value="TAXi_C"/>
    <property type="match status" value="1"/>
</dbReference>
<dbReference type="Gene3D" id="2.40.70.10">
    <property type="entry name" value="Acid Proteases"/>
    <property type="match status" value="2"/>
</dbReference>
<dbReference type="FunFam" id="2.20.110.10:FF:000002">
    <property type="entry name" value="Phosphatidylinositol 4-phosphate 5-kinase 8"/>
    <property type="match status" value="2"/>
</dbReference>
<dbReference type="InterPro" id="IPR051708">
    <property type="entry name" value="Plant_Aspart_Prot_A1"/>
</dbReference>
<dbReference type="InterPro" id="IPR021109">
    <property type="entry name" value="Peptidase_aspartic_dom_sf"/>
</dbReference>
<dbReference type="PROSITE" id="PS51767">
    <property type="entry name" value="PEPTIDASE_A1"/>
    <property type="match status" value="1"/>
</dbReference>
<organism evidence="11 12">
    <name type="scientific">Musa balbisiana</name>
    <name type="common">Banana</name>
    <dbReference type="NCBI Taxonomy" id="52838"/>
    <lineage>
        <taxon>Eukaryota</taxon>
        <taxon>Viridiplantae</taxon>
        <taxon>Streptophyta</taxon>
        <taxon>Embryophyta</taxon>
        <taxon>Tracheophyta</taxon>
        <taxon>Spermatophyta</taxon>
        <taxon>Magnoliopsida</taxon>
        <taxon>Liliopsida</taxon>
        <taxon>Zingiberales</taxon>
        <taxon>Musaceae</taxon>
        <taxon>Musa</taxon>
    </lineage>
</organism>
<feature type="signal peptide" evidence="9">
    <location>
        <begin position="1"/>
        <end position="17"/>
    </location>
</feature>
<dbReference type="PROSITE" id="PS00141">
    <property type="entry name" value="ASP_PROTEASE"/>
    <property type="match status" value="1"/>
</dbReference>
<keyword evidence="6" id="KW-0378">Hydrolase</keyword>